<protein>
    <submittedName>
        <fullName evidence="1">Uncharacterized protein</fullName>
    </submittedName>
</protein>
<sequence length="62" mass="7470">MRKKTKKLSSFLVKKKFFFVTKFTEDEYDYDALNLINEHIEMSDSEYRVVDDYVTSESESED</sequence>
<comment type="caution">
    <text evidence="1">The sequence shown here is derived from an EMBL/GenBank/DDBJ whole genome shotgun (WGS) entry which is preliminary data.</text>
</comment>
<keyword evidence="2" id="KW-1185">Reference proteome</keyword>
<dbReference type="EMBL" id="REGN01001751">
    <property type="protein sequence ID" value="RNA32775.1"/>
    <property type="molecule type" value="Genomic_DNA"/>
</dbReference>
<name>A0A3M7SAW3_BRAPC</name>
<evidence type="ECO:0000313" key="2">
    <source>
        <dbReference type="Proteomes" id="UP000276133"/>
    </source>
</evidence>
<organism evidence="1 2">
    <name type="scientific">Brachionus plicatilis</name>
    <name type="common">Marine rotifer</name>
    <name type="synonym">Brachionus muelleri</name>
    <dbReference type="NCBI Taxonomy" id="10195"/>
    <lineage>
        <taxon>Eukaryota</taxon>
        <taxon>Metazoa</taxon>
        <taxon>Spiralia</taxon>
        <taxon>Gnathifera</taxon>
        <taxon>Rotifera</taxon>
        <taxon>Eurotatoria</taxon>
        <taxon>Monogononta</taxon>
        <taxon>Pseudotrocha</taxon>
        <taxon>Ploima</taxon>
        <taxon>Brachionidae</taxon>
        <taxon>Brachionus</taxon>
    </lineage>
</organism>
<gene>
    <name evidence="1" type="ORF">BpHYR1_003674</name>
</gene>
<dbReference type="AlphaFoldDB" id="A0A3M7SAW3"/>
<evidence type="ECO:0000313" key="1">
    <source>
        <dbReference type="EMBL" id="RNA32775.1"/>
    </source>
</evidence>
<dbReference type="Proteomes" id="UP000276133">
    <property type="component" value="Unassembled WGS sequence"/>
</dbReference>
<proteinExistence type="predicted"/>
<reference evidence="1 2" key="1">
    <citation type="journal article" date="2018" name="Sci. Rep.">
        <title>Genomic signatures of local adaptation to the degree of environmental predictability in rotifers.</title>
        <authorList>
            <person name="Franch-Gras L."/>
            <person name="Hahn C."/>
            <person name="Garcia-Roger E.M."/>
            <person name="Carmona M.J."/>
            <person name="Serra M."/>
            <person name="Gomez A."/>
        </authorList>
    </citation>
    <scope>NUCLEOTIDE SEQUENCE [LARGE SCALE GENOMIC DNA]</scope>
    <source>
        <strain evidence="1">HYR1</strain>
    </source>
</reference>
<accession>A0A3M7SAW3</accession>